<dbReference type="Proteomes" id="UP000236884">
    <property type="component" value="Chromosome"/>
</dbReference>
<organism evidence="1 2">
    <name type="scientific">Variibacter gotjawalensis</name>
    <dbReference type="NCBI Taxonomy" id="1333996"/>
    <lineage>
        <taxon>Bacteria</taxon>
        <taxon>Pseudomonadati</taxon>
        <taxon>Pseudomonadota</taxon>
        <taxon>Alphaproteobacteria</taxon>
        <taxon>Hyphomicrobiales</taxon>
        <taxon>Nitrobacteraceae</taxon>
        <taxon>Variibacter</taxon>
    </lineage>
</organism>
<name>A0A0S3PNQ9_9BRAD</name>
<evidence type="ECO:0000313" key="1">
    <source>
        <dbReference type="EMBL" id="BAT57556.1"/>
    </source>
</evidence>
<accession>A0A0S3PNQ9</accession>
<dbReference type="EMBL" id="AP014946">
    <property type="protein sequence ID" value="BAT57556.1"/>
    <property type="molecule type" value="Genomic_DNA"/>
</dbReference>
<sequence length="78" mass="8436">MNDVPFHADLQHDIPPRAMKRYTVLSIAGDRVVSSLVNAATDEDAIAAVGTFFGAAAIEIEDGDRIVHVFTRSPDQRG</sequence>
<gene>
    <name evidence="1" type="ORF">GJW-30_1_00062</name>
</gene>
<proteinExistence type="predicted"/>
<protein>
    <submittedName>
        <fullName evidence="1">Uncharacterized protein</fullName>
    </submittedName>
</protein>
<evidence type="ECO:0000313" key="2">
    <source>
        <dbReference type="Proteomes" id="UP000236884"/>
    </source>
</evidence>
<reference evidence="1 2" key="1">
    <citation type="submission" date="2015-08" db="EMBL/GenBank/DDBJ databases">
        <title>Investigation of the bacterial diversity of lava forest soil.</title>
        <authorList>
            <person name="Lee J.S."/>
        </authorList>
    </citation>
    <scope>NUCLEOTIDE SEQUENCE [LARGE SCALE GENOMIC DNA]</scope>
    <source>
        <strain evidence="1 2">GJW-30</strain>
    </source>
</reference>
<dbReference type="AlphaFoldDB" id="A0A0S3PNQ9"/>
<keyword evidence="2" id="KW-1185">Reference proteome</keyword>
<dbReference type="KEGG" id="vgo:GJW-30_1_00062"/>